<dbReference type="EMBL" id="BGPR01099762">
    <property type="protein sequence ID" value="GBM53783.1"/>
    <property type="molecule type" value="Genomic_DNA"/>
</dbReference>
<sequence>MALRVVLGLPKWTPNIVIMKIEGQEVLSEKIKRLAAQFFIRQLANGVHSPIYDQNCKPSIKLFKRDEVMFANLFTDLDTSTDHIIAFPDTLISQNNFSEIFLSDFSFQNKAHPAFLIKDLFEEVVYKEFQDYHIIATDASKSHSFTSIAGISNLQSFVYRIFMAEALAICQALGELSVTDKNLLLLTDSYLVLQALKCLTIKSPKVIHRLAGKILVRKNFHQKICLAWTPGHSLIHWNEKADLLAKAVTESHPLLEWIAYEGIISRFQTISLQKTNHSFQNSKYQESIGDCIDLVYIITLVVKFAVVTITLNT</sequence>
<evidence type="ECO:0000313" key="2">
    <source>
        <dbReference type="EMBL" id="GBM53783.1"/>
    </source>
</evidence>
<dbReference type="GO" id="GO:0003676">
    <property type="term" value="F:nucleic acid binding"/>
    <property type="evidence" value="ECO:0007669"/>
    <property type="project" value="InterPro"/>
</dbReference>
<name>A0A4Y2GJL0_ARAVE</name>
<accession>A0A4Y2GJL0</accession>
<dbReference type="Gene3D" id="3.30.420.10">
    <property type="entry name" value="Ribonuclease H-like superfamily/Ribonuclease H"/>
    <property type="match status" value="1"/>
</dbReference>
<dbReference type="PROSITE" id="PS50879">
    <property type="entry name" value="RNASE_H_1"/>
    <property type="match status" value="1"/>
</dbReference>
<feature type="domain" description="RNase H type-1" evidence="1">
    <location>
        <begin position="129"/>
        <end position="250"/>
    </location>
</feature>
<organism evidence="2 3">
    <name type="scientific">Araneus ventricosus</name>
    <name type="common">Orbweaver spider</name>
    <name type="synonym">Epeira ventricosa</name>
    <dbReference type="NCBI Taxonomy" id="182803"/>
    <lineage>
        <taxon>Eukaryota</taxon>
        <taxon>Metazoa</taxon>
        <taxon>Ecdysozoa</taxon>
        <taxon>Arthropoda</taxon>
        <taxon>Chelicerata</taxon>
        <taxon>Arachnida</taxon>
        <taxon>Araneae</taxon>
        <taxon>Araneomorphae</taxon>
        <taxon>Entelegynae</taxon>
        <taxon>Araneoidea</taxon>
        <taxon>Araneidae</taxon>
        <taxon>Araneus</taxon>
    </lineage>
</organism>
<dbReference type="InterPro" id="IPR012337">
    <property type="entry name" value="RNaseH-like_sf"/>
</dbReference>
<protein>
    <recommendedName>
        <fullName evidence="1">RNase H type-1 domain-containing protein</fullName>
    </recommendedName>
</protein>
<evidence type="ECO:0000259" key="1">
    <source>
        <dbReference type="PROSITE" id="PS50879"/>
    </source>
</evidence>
<gene>
    <name evidence="2" type="ORF">AVEN_169413_1</name>
</gene>
<comment type="caution">
    <text evidence="2">The sequence shown here is derived from an EMBL/GenBank/DDBJ whole genome shotgun (WGS) entry which is preliminary data.</text>
</comment>
<dbReference type="InterPro" id="IPR036397">
    <property type="entry name" value="RNaseH_sf"/>
</dbReference>
<evidence type="ECO:0000313" key="3">
    <source>
        <dbReference type="Proteomes" id="UP000499080"/>
    </source>
</evidence>
<reference evidence="2 3" key="1">
    <citation type="journal article" date="2019" name="Sci. Rep.">
        <title>Orb-weaving spider Araneus ventricosus genome elucidates the spidroin gene catalogue.</title>
        <authorList>
            <person name="Kono N."/>
            <person name="Nakamura H."/>
            <person name="Ohtoshi R."/>
            <person name="Moran D.A.P."/>
            <person name="Shinohara A."/>
            <person name="Yoshida Y."/>
            <person name="Fujiwara M."/>
            <person name="Mori M."/>
            <person name="Tomita M."/>
            <person name="Arakawa K."/>
        </authorList>
    </citation>
    <scope>NUCLEOTIDE SEQUENCE [LARGE SCALE GENOMIC DNA]</scope>
</reference>
<dbReference type="CDD" id="cd09276">
    <property type="entry name" value="Rnase_HI_RT_non_LTR"/>
    <property type="match status" value="1"/>
</dbReference>
<dbReference type="SUPFAM" id="SSF53098">
    <property type="entry name" value="Ribonuclease H-like"/>
    <property type="match status" value="1"/>
</dbReference>
<proteinExistence type="predicted"/>
<dbReference type="GO" id="GO:0004523">
    <property type="term" value="F:RNA-DNA hybrid ribonuclease activity"/>
    <property type="evidence" value="ECO:0007669"/>
    <property type="project" value="InterPro"/>
</dbReference>
<dbReference type="InterPro" id="IPR002156">
    <property type="entry name" value="RNaseH_domain"/>
</dbReference>
<dbReference type="Proteomes" id="UP000499080">
    <property type="component" value="Unassembled WGS sequence"/>
</dbReference>
<dbReference type="AlphaFoldDB" id="A0A4Y2GJL0"/>
<keyword evidence="3" id="KW-1185">Reference proteome</keyword>